<dbReference type="Pfam" id="PF07883">
    <property type="entry name" value="Cupin_2"/>
    <property type="match status" value="1"/>
</dbReference>
<comment type="caution">
    <text evidence="2">The sequence shown here is derived from an EMBL/GenBank/DDBJ whole genome shotgun (WGS) entry which is preliminary data.</text>
</comment>
<protein>
    <recommendedName>
        <fullName evidence="1">Cupin type-2 domain-containing protein</fullName>
    </recommendedName>
</protein>
<dbReference type="CDD" id="cd02231">
    <property type="entry name" value="cupin_BLL6423-like"/>
    <property type="match status" value="1"/>
</dbReference>
<dbReference type="PANTHER" id="PTHR36156">
    <property type="entry name" value="SLR2101 PROTEIN"/>
    <property type="match status" value="1"/>
</dbReference>
<proteinExistence type="predicted"/>
<dbReference type="InterPro" id="IPR014710">
    <property type="entry name" value="RmlC-like_jellyroll"/>
</dbReference>
<evidence type="ECO:0000313" key="2">
    <source>
        <dbReference type="EMBL" id="THH26718.1"/>
    </source>
</evidence>
<dbReference type="Gene3D" id="2.60.120.10">
    <property type="entry name" value="Jelly Rolls"/>
    <property type="match status" value="1"/>
</dbReference>
<feature type="domain" description="Cupin type-2" evidence="1">
    <location>
        <begin position="91"/>
        <end position="157"/>
    </location>
</feature>
<reference evidence="2 3" key="1">
    <citation type="submission" date="2019-02" db="EMBL/GenBank/DDBJ databases">
        <title>Genome sequencing of the rare red list fungi Antrodiella citrinella (Flaviporus citrinellus).</title>
        <authorList>
            <person name="Buettner E."/>
            <person name="Kellner H."/>
        </authorList>
    </citation>
    <scope>NUCLEOTIDE SEQUENCE [LARGE SCALE GENOMIC DNA]</scope>
    <source>
        <strain evidence="2 3">DSM 108506</strain>
    </source>
</reference>
<accession>A0A4S4MNC2</accession>
<dbReference type="InterPro" id="IPR047142">
    <property type="entry name" value="OryJ/VirC-like"/>
</dbReference>
<organism evidence="2 3">
    <name type="scientific">Antrodiella citrinella</name>
    <dbReference type="NCBI Taxonomy" id="2447956"/>
    <lineage>
        <taxon>Eukaryota</taxon>
        <taxon>Fungi</taxon>
        <taxon>Dikarya</taxon>
        <taxon>Basidiomycota</taxon>
        <taxon>Agaricomycotina</taxon>
        <taxon>Agaricomycetes</taxon>
        <taxon>Polyporales</taxon>
        <taxon>Steccherinaceae</taxon>
        <taxon>Antrodiella</taxon>
    </lineage>
</organism>
<dbReference type="PANTHER" id="PTHR36156:SF2">
    <property type="entry name" value="CUPIN TYPE-2 DOMAIN-CONTAINING PROTEIN"/>
    <property type="match status" value="1"/>
</dbReference>
<keyword evidence="3" id="KW-1185">Reference proteome</keyword>
<evidence type="ECO:0000313" key="3">
    <source>
        <dbReference type="Proteomes" id="UP000308730"/>
    </source>
</evidence>
<dbReference type="InterPro" id="IPR013096">
    <property type="entry name" value="Cupin_2"/>
</dbReference>
<gene>
    <name evidence="2" type="ORF">EUX98_g7471</name>
</gene>
<dbReference type="AlphaFoldDB" id="A0A4S4MNC2"/>
<dbReference type="SUPFAM" id="SSF51182">
    <property type="entry name" value="RmlC-like cupins"/>
    <property type="match status" value="1"/>
</dbReference>
<dbReference type="Proteomes" id="UP000308730">
    <property type="component" value="Unassembled WGS sequence"/>
</dbReference>
<evidence type="ECO:0000259" key="1">
    <source>
        <dbReference type="Pfam" id="PF07883"/>
    </source>
</evidence>
<dbReference type="EMBL" id="SGPM01000317">
    <property type="protein sequence ID" value="THH26718.1"/>
    <property type="molecule type" value="Genomic_DNA"/>
</dbReference>
<dbReference type="OrthoDB" id="5840532at2759"/>
<sequence>MSKTESPFPEVRRVITGHTTEAAPVIIRDEITERVFTWPDNPNSVFNIYRTDQVPANNDEVQGEWKDVIADKPFGRDTMISHEGAVVIAFDYAPGASSPMHRTESLDFGIIHSGSITLTLDDGVTKTLNKGDVIVQRGTIHSWKNESDEWTRMYWVVVGAKAVEVNGQVLGEQWPKP</sequence>
<dbReference type="InterPro" id="IPR011051">
    <property type="entry name" value="RmlC_Cupin_sf"/>
</dbReference>
<name>A0A4S4MNC2_9APHY</name>